<feature type="transmembrane region" description="Helical" evidence="1">
    <location>
        <begin position="59"/>
        <end position="80"/>
    </location>
</feature>
<dbReference type="Gene3D" id="3.30.565.10">
    <property type="entry name" value="Histidine kinase-like ATPase, C-terminal domain"/>
    <property type="match status" value="1"/>
</dbReference>
<accession>A0A0Y0N9T7</accession>
<dbReference type="SUPFAM" id="SSF55874">
    <property type="entry name" value="ATPase domain of HSP90 chaperone/DNA topoisomerase II/histidine kinase"/>
    <property type="match status" value="1"/>
</dbReference>
<keyword evidence="1" id="KW-0812">Transmembrane</keyword>
<reference evidence="3 4" key="1">
    <citation type="journal article" date="2016" name="J. Biotechnol.">
        <title>First complete genome sequence of a species in the genus Microterricola, an extremophilic cold active enzyme producing bacterial strain ERGS5:02 isolated from Sikkim Himalaya.</title>
        <authorList>
            <person name="Himanshu"/>
            <person name="Swarnkar M.K."/>
            <person name="Singh D."/>
            <person name="Kumar R."/>
        </authorList>
    </citation>
    <scope>NUCLEOTIDE SEQUENCE [LARGE SCALE GENOMIC DNA]</scope>
    <source>
        <strain evidence="3 4">ERGS5:02</strain>
    </source>
</reference>
<dbReference type="OrthoDB" id="144293at2"/>
<evidence type="ECO:0000259" key="2">
    <source>
        <dbReference type="Pfam" id="PF02518"/>
    </source>
</evidence>
<protein>
    <recommendedName>
        <fullName evidence="2">Histidine kinase/HSP90-like ATPase domain-containing protein</fullName>
    </recommendedName>
</protein>
<organism evidence="3 4">
    <name type="scientific">Microterricola viridarii</name>
    <dbReference type="NCBI Taxonomy" id="412690"/>
    <lineage>
        <taxon>Bacteria</taxon>
        <taxon>Bacillati</taxon>
        <taxon>Actinomycetota</taxon>
        <taxon>Actinomycetes</taxon>
        <taxon>Micrococcales</taxon>
        <taxon>Microbacteriaceae</taxon>
        <taxon>Microterricola</taxon>
    </lineage>
</organism>
<reference evidence="4" key="2">
    <citation type="submission" date="2016-01" db="EMBL/GenBank/DDBJ databases">
        <title>First complete genome sequence of a species in the genus Microterricola, an extremophilic cold active enzyme producing strain ERGS5:02 isolated from Sikkim Himalaya.</title>
        <authorList>
            <person name="Kumar R."/>
            <person name="Singh D."/>
            <person name="Swarnkar M.K."/>
        </authorList>
    </citation>
    <scope>NUCLEOTIDE SEQUENCE [LARGE SCALE GENOMIC DNA]</scope>
    <source>
        <strain evidence="4">ERGS5:02</strain>
    </source>
</reference>
<keyword evidence="4" id="KW-1185">Reference proteome</keyword>
<feature type="transmembrane region" description="Helical" evidence="1">
    <location>
        <begin position="165"/>
        <end position="185"/>
    </location>
</feature>
<dbReference type="InterPro" id="IPR036890">
    <property type="entry name" value="HATPase_C_sf"/>
</dbReference>
<evidence type="ECO:0000313" key="3">
    <source>
        <dbReference type="EMBL" id="AMB57816.1"/>
    </source>
</evidence>
<keyword evidence="1" id="KW-1133">Transmembrane helix</keyword>
<dbReference type="Proteomes" id="UP000058305">
    <property type="component" value="Chromosome"/>
</dbReference>
<proteinExistence type="predicted"/>
<feature type="domain" description="Histidine kinase/HSP90-like ATPase" evidence="2">
    <location>
        <begin position="316"/>
        <end position="412"/>
    </location>
</feature>
<dbReference type="AlphaFoldDB" id="A0A0Y0N9T7"/>
<gene>
    <name evidence="3" type="ORF">AWU67_01850</name>
</gene>
<dbReference type="EMBL" id="CP014145">
    <property type="protein sequence ID" value="AMB57816.1"/>
    <property type="molecule type" value="Genomic_DNA"/>
</dbReference>
<feature type="transmembrane region" description="Helical" evidence="1">
    <location>
        <begin position="86"/>
        <end position="106"/>
    </location>
</feature>
<sequence>MVAVSPAQQPVRGGTGIKAISAAKIEVIAARAVGIFGIVFGLQCLPIMMRQLPYLDRGWADAVNIAVFGGLILVAVAGTFNRFVRLTTSWVAFSYLMALLVWPLTVVDATPFATQAPWLWFICTVATACAAVAFPVVWAASYTVLVPVVYGLIRTLPAGGQADTALAALDALYAIMLGLVVLIIITMLRQAATAVDVAQIAALNSYTTAVRQHATELERIEVDAIVHDSVLTTLLSAANARTEADAELAARMAREAIAKVDAASSALPGSDRVIPVVHLERRLRAAVAGFSAPVSVTVAQLAGHTLPAQATEAMYSAAVQALVNSLQHAGGTGNEPAARRPVRRTLSIQADDAGTVRVEIADTGIGFDVEATPAARLGVRVSILERVASVGGVAQVQSASGEGTTIVLEWPASSEDATA</sequence>
<dbReference type="Pfam" id="PF02518">
    <property type="entry name" value="HATPase_c"/>
    <property type="match status" value="1"/>
</dbReference>
<feature type="transmembrane region" description="Helical" evidence="1">
    <location>
        <begin position="118"/>
        <end position="145"/>
    </location>
</feature>
<keyword evidence="1" id="KW-0472">Membrane</keyword>
<dbReference type="RefSeq" id="WP_067226003.1">
    <property type="nucleotide sequence ID" value="NZ_CP014145.1"/>
</dbReference>
<dbReference type="InterPro" id="IPR003594">
    <property type="entry name" value="HATPase_dom"/>
</dbReference>
<feature type="transmembrane region" description="Helical" evidence="1">
    <location>
        <begin position="28"/>
        <end position="47"/>
    </location>
</feature>
<name>A0A0Y0N9T7_9MICO</name>
<evidence type="ECO:0000313" key="4">
    <source>
        <dbReference type="Proteomes" id="UP000058305"/>
    </source>
</evidence>
<dbReference type="KEGG" id="mvd:AWU67_01850"/>
<evidence type="ECO:0000256" key="1">
    <source>
        <dbReference type="SAM" id="Phobius"/>
    </source>
</evidence>